<dbReference type="PANTHER" id="PTHR10887:SF530">
    <property type="entry name" value="SUPERFAMILY I DNA HELICASES"/>
    <property type="match status" value="1"/>
</dbReference>
<evidence type="ECO:0000259" key="3">
    <source>
        <dbReference type="Pfam" id="PF13087"/>
    </source>
</evidence>
<organism evidence="5 6">
    <name type="scientific">Sphingobacterium alkalisoli</name>
    <dbReference type="NCBI Taxonomy" id="1874115"/>
    <lineage>
        <taxon>Bacteria</taxon>
        <taxon>Pseudomonadati</taxon>
        <taxon>Bacteroidota</taxon>
        <taxon>Sphingobacteriia</taxon>
        <taxon>Sphingobacteriales</taxon>
        <taxon>Sphingobacteriaceae</taxon>
        <taxon>Sphingobacterium</taxon>
    </lineage>
</organism>
<evidence type="ECO:0000313" key="6">
    <source>
        <dbReference type="Proteomes" id="UP000309872"/>
    </source>
</evidence>
<dbReference type="Gene3D" id="3.40.50.300">
    <property type="entry name" value="P-loop containing nucleotide triphosphate hydrolases"/>
    <property type="match status" value="3"/>
</dbReference>
<feature type="domain" description="DNA2/NAM7 helicase helicase" evidence="2">
    <location>
        <begin position="294"/>
        <end position="371"/>
    </location>
</feature>
<dbReference type="SUPFAM" id="SSF52540">
    <property type="entry name" value="P-loop containing nucleoside triphosphate hydrolases"/>
    <property type="match status" value="1"/>
</dbReference>
<sequence>MQQEILSKLEASRKELLDLGMRNTLLNYKIPLARGLHIVQEKSVSIYDILVRKNKAMTFIGRPGKEDEDTLVDLPALSEPELQDAYNDTRLQTNETEEKLQTKILNTYYFAKTSIEEQGVNILYLALGMLEWYEKGNTANPRYAPLLLVPVYLERSSASERFRLRYSGADIGSNLSLQAKMLSEFNISIPDLEDQEEIDVESYFNDIKQRITNQQLWNVQENTAELGFFSFGKFMIYHDLNSEVWPDDRKPYDHEVIKALFTTGFSQSQPRISEDAQLDNEPKAVELQTVVDADSSQMIAMLGVKEGRHMVVQGPPGTGKSQTIANLIADALGAGKKILFVAEKMAALEVVKRRLDNIHLGMACLELHSHKANKRTLHEELKGVLELGKPTLQHLENEIQMLEPLITELNDYCTAINMEIQNSSCSAHNVIGNLLRIQKEYGDYKFPKISTIDFLSWTPAKMKEAETFAEQIQARLKAIGEPEKLLFYGTALTLLLPAAEQELKAMLVKLIEADETFQLIVGKASHLLSVKNPANNSELQVIQQQLQLAEKCPDLTGYNIDDDGWLNNKADIVEAIEAGIKLNDIYNTYNDILIPEAWDQNVLSIRQNLIAHGSKWYKFIIGDYKKSISLLAGLLTSPMPKELEKKLQYVNAIMEAKRLSQSLENYTPLLTRIFGSTWQGKNSNMHHHRQAIDYLNTVYQKINENAIPRSFINTLKRFNLSQESAELLVNLREADAVRNGELQKLFDKLKYNGQLANLNYDIQSATIHTWKERLSELHKAVQWNVLKETMESQNANYLIDIAVNWEDAHRFLKTALQKSWYDTLLENVLMNSPELRRFERSSHEEIISKFRKLDLLKQHYNRANIALKHYQNLPKIDGGGQINVLRGEFNRKARHMPIRKLMKEAGLAIQAIKPVIMMSPMSIANFLPPDSIDFDLVIFDEASQVRPVDALGAILRGKQIVVVGDTKQMPPTSFFDKLNIDIEEEDNVTADMQSILGMCDAQGAPQTMLRWHYRSRHESLISLSNQEFYENKLVVFPSPGSKYRMGLSFHHLPDTYYDKGKTRANIKEAECVADAVVEHARKSPKQTLGVVAFSTSQMQAINAAIEIRRRTNPDIEDFFRRHSHEPFFVKNLENVQGDERDVIFISIGYGRTAEGTLSMNFGPLNNEGGERRLNVLITRAKSRCDVFANITADDINPGPNAKFGIRALKSFLYFAQHGKFEREQQIIEVANRPFEELVAQSLENVGYTVRQNVGTAGYYIDLAVVDTDHPGRYLLGVNCDGKSYASAKSARDRDRLRKEVLEAMGWKLHNVWSIDWFRNPANEQQLLIDAIEQAKIQVEHDDIVEQEIEEELKGLIRETRIEEEPSKAPLYQMAILSDDIAKLEMHLHSQGNLGKWIADIVSVESPVHFDEMARRMAGANGISKIGSRVRTSLSLATRYAVQAGLIEQKGEFLYHPERKNVIVRDRSNLPSSSKKFVYIAPEELHQALEQIVKDAIAIQPDNATVMLAKFFGFSRVTEEMRTHLLSSIQDAVKKEILVQDGDFLKQK</sequence>
<evidence type="ECO:0000259" key="2">
    <source>
        <dbReference type="Pfam" id="PF13086"/>
    </source>
</evidence>
<dbReference type="PANTHER" id="PTHR10887">
    <property type="entry name" value="DNA2/NAM7 HELICASE FAMILY"/>
    <property type="match status" value="1"/>
</dbReference>
<name>A0A4U0GUB5_9SPHI</name>
<evidence type="ECO:0000259" key="4">
    <source>
        <dbReference type="Pfam" id="PF18741"/>
    </source>
</evidence>
<dbReference type="Pfam" id="PF13195">
    <property type="entry name" value="DUF4011"/>
    <property type="match status" value="1"/>
</dbReference>
<accession>A0A4U0GUB5</accession>
<dbReference type="EMBL" id="SUKA01000007">
    <property type="protein sequence ID" value="TJY62558.1"/>
    <property type="molecule type" value="Genomic_DNA"/>
</dbReference>
<gene>
    <name evidence="5" type="ORF">FAZ19_18980</name>
</gene>
<dbReference type="GO" id="GO:0004386">
    <property type="term" value="F:helicase activity"/>
    <property type="evidence" value="ECO:0007669"/>
    <property type="project" value="InterPro"/>
</dbReference>
<dbReference type="PROSITE" id="PS50890">
    <property type="entry name" value="PUA"/>
    <property type="match status" value="1"/>
</dbReference>
<feature type="domain" description="Restriction endonuclease type II-like" evidence="4">
    <location>
        <begin position="1234"/>
        <end position="1331"/>
    </location>
</feature>
<dbReference type="Pfam" id="PF13087">
    <property type="entry name" value="AAA_12"/>
    <property type="match status" value="1"/>
</dbReference>
<dbReference type="InterPro" id="IPR025103">
    <property type="entry name" value="DUF4011"/>
</dbReference>
<proteinExistence type="predicted"/>
<feature type="domain" description="DNA2/NAM7 helicase-like C-terminal" evidence="3">
    <location>
        <begin position="999"/>
        <end position="1189"/>
    </location>
</feature>
<dbReference type="Gene3D" id="3.40.960.10">
    <property type="entry name" value="VSR Endonuclease"/>
    <property type="match status" value="1"/>
</dbReference>
<comment type="caution">
    <text evidence="5">The sequence shown here is derived from an EMBL/GenBank/DDBJ whole genome shotgun (WGS) entry which is preliminary data.</text>
</comment>
<dbReference type="FunFam" id="3.40.960.10:FF:000002">
    <property type="entry name" value="DNA helicase related protein"/>
    <property type="match status" value="1"/>
</dbReference>
<dbReference type="InterPro" id="IPR047187">
    <property type="entry name" value="SF1_C_Upf1"/>
</dbReference>
<dbReference type="Pfam" id="PF18741">
    <property type="entry name" value="MTES_1575"/>
    <property type="match status" value="1"/>
</dbReference>
<dbReference type="Pfam" id="PF13086">
    <property type="entry name" value="AAA_11"/>
    <property type="match status" value="2"/>
</dbReference>
<dbReference type="RefSeq" id="WP_136822344.1">
    <property type="nucleotide sequence ID" value="NZ_BMJX01000007.1"/>
</dbReference>
<dbReference type="InterPro" id="IPR027417">
    <property type="entry name" value="P-loop_NTPase"/>
</dbReference>
<dbReference type="InterPro" id="IPR041677">
    <property type="entry name" value="DNA2/NAM7_AAA_11"/>
</dbReference>
<dbReference type="SUPFAM" id="SSF52980">
    <property type="entry name" value="Restriction endonuclease-like"/>
    <property type="match status" value="1"/>
</dbReference>
<dbReference type="InterPro" id="IPR041679">
    <property type="entry name" value="DNA2/NAM7-like_C"/>
</dbReference>
<protein>
    <submittedName>
        <fullName evidence="5">DUF3320 domain-containing protein</fullName>
    </submittedName>
</protein>
<feature type="domain" description="DUF3320" evidence="1">
    <location>
        <begin position="1386"/>
        <end position="1430"/>
    </location>
</feature>
<dbReference type="InterPro" id="IPR049468">
    <property type="entry name" value="Restrct_endonuc-II-like_dom"/>
</dbReference>
<keyword evidence="6" id="KW-1185">Reference proteome</keyword>
<dbReference type="OrthoDB" id="9757917at2"/>
<reference evidence="5 6" key="1">
    <citation type="submission" date="2019-04" db="EMBL/GenBank/DDBJ databases">
        <title>Sphingobacterium olei sp. nov., isolated from oil-contaminated soil.</title>
        <authorList>
            <person name="Liu B."/>
        </authorList>
    </citation>
    <scope>NUCLEOTIDE SEQUENCE [LARGE SCALE GENOMIC DNA]</scope>
    <source>
        <strain evidence="5 6">Y3L14</strain>
    </source>
</reference>
<dbReference type="InterPro" id="IPR045055">
    <property type="entry name" value="DNA2/NAM7-like"/>
</dbReference>
<dbReference type="InterPro" id="IPR021754">
    <property type="entry name" value="DUF3320"/>
</dbReference>
<dbReference type="InterPro" id="IPR011335">
    <property type="entry name" value="Restrct_endonuc-II-like"/>
</dbReference>
<evidence type="ECO:0000313" key="5">
    <source>
        <dbReference type="EMBL" id="TJY62558.1"/>
    </source>
</evidence>
<dbReference type="CDD" id="cd18808">
    <property type="entry name" value="SF1_C_Upf1"/>
    <property type="match status" value="1"/>
</dbReference>
<dbReference type="FunFam" id="3.40.50.300:FF:002063">
    <property type="entry name" value="DNA helicase related protein"/>
    <property type="match status" value="1"/>
</dbReference>
<feature type="domain" description="DNA2/NAM7 helicase helicase" evidence="2">
    <location>
        <begin position="933"/>
        <end position="973"/>
    </location>
</feature>
<evidence type="ECO:0000259" key="1">
    <source>
        <dbReference type="Pfam" id="PF11784"/>
    </source>
</evidence>
<dbReference type="Proteomes" id="UP000309872">
    <property type="component" value="Unassembled WGS sequence"/>
</dbReference>
<dbReference type="Pfam" id="PF11784">
    <property type="entry name" value="DUF3320"/>
    <property type="match status" value="1"/>
</dbReference>